<evidence type="ECO:0000256" key="2">
    <source>
        <dbReference type="SAM" id="Phobius"/>
    </source>
</evidence>
<keyword evidence="2" id="KW-1133">Transmembrane helix</keyword>
<evidence type="ECO:0000256" key="1">
    <source>
        <dbReference type="ARBA" id="ARBA00006068"/>
    </source>
</evidence>
<dbReference type="InterPro" id="IPR004474">
    <property type="entry name" value="LytR_CpsA_psr"/>
</dbReference>
<dbReference type="PANTHER" id="PTHR33392:SF6">
    <property type="entry name" value="POLYISOPRENYL-TEICHOIC ACID--PEPTIDOGLYCAN TEICHOIC ACID TRANSFERASE TAGU"/>
    <property type="match status" value="1"/>
</dbReference>
<dbReference type="NCBIfam" id="TIGR00350">
    <property type="entry name" value="lytR_cpsA_psr"/>
    <property type="match status" value="1"/>
</dbReference>
<proteinExistence type="inferred from homology"/>
<keyword evidence="2" id="KW-0812">Transmembrane</keyword>
<dbReference type="EMBL" id="PPTY01000004">
    <property type="protein sequence ID" value="RDB87694.1"/>
    <property type="molecule type" value="Genomic_DNA"/>
</dbReference>
<accession>A0A369NAH8</accession>
<dbReference type="InterPro" id="IPR050922">
    <property type="entry name" value="LytR/CpsA/Psr_CW_biosynth"/>
</dbReference>
<evidence type="ECO:0000313" key="4">
    <source>
        <dbReference type="EMBL" id="RDB87694.1"/>
    </source>
</evidence>
<evidence type="ECO:0000259" key="3">
    <source>
        <dbReference type="Pfam" id="PF03816"/>
    </source>
</evidence>
<name>A0A369NAH8_EGGLN</name>
<comment type="similarity">
    <text evidence="1">Belongs to the LytR/CpsA/Psr (LCP) family.</text>
</comment>
<dbReference type="Pfam" id="PF03816">
    <property type="entry name" value="LytR_cpsA_psr"/>
    <property type="match status" value="1"/>
</dbReference>
<dbReference type="PANTHER" id="PTHR33392">
    <property type="entry name" value="POLYISOPRENYL-TEICHOIC ACID--PEPTIDOGLYCAN TEICHOIC ACID TRANSFERASE TAGU"/>
    <property type="match status" value="1"/>
</dbReference>
<dbReference type="Gene3D" id="3.40.630.190">
    <property type="entry name" value="LCP protein"/>
    <property type="match status" value="1"/>
</dbReference>
<evidence type="ECO:0000313" key="5">
    <source>
        <dbReference type="Proteomes" id="UP000253857"/>
    </source>
</evidence>
<dbReference type="RefSeq" id="WP_035585040.1">
    <property type="nucleotide sequence ID" value="NZ_PPTY01000004.1"/>
</dbReference>
<feature type="domain" description="Cell envelope-related transcriptional attenuator" evidence="3">
    <location>
        <begin position="122"/>
        <end position="271"/>
    </location>
</feature>
<organism evidence="4 5">
    <name type="scientific">Eggerthella lenta</name>
    <name type="common">Eubacterium lentum</name>
    <dbReference type="NCBI Taxonomy" id="84112"/>
    <lineage>
        <taxon>Bacteria</taxon>
        <taxon>Bacillati</taxon>
        <taxon>Actinomycetota</taxon>
        <taxon>Coriobacteriia</taxon>
        <taxon>Eggerthellales</taxon>
        <taxon>Eggerthellaceae</taxon>
        <taxon>Eggerthella</taxon>
    </lineage>
</organism>
<keyword evidence="2" id="KW-0472">Membrane</keyword>
<dbReference type="Proteomes" id="UP000253857">
    <property type="component" value="Unassembled WGS sequence"/>
</dbReference>
<gene>
    <name evidence="4" type="ORF">C1871_04495</name>
</gene>
<protein>
    <submittedName>
        <fullName evidence="4">Transcriptional regulator</fullName>
    </submittedName>
</protein>
<dbReference type="AlphaFoldDB" id="A0A369NAH8"/>
<sequence>MPQQQGRPSVGARGASAARPTAQQLYPEYLRKRKRSNLFKRAGACVLAVLLAAVCATGGYVLWYSSALDGALSLGTETDASVEAVLTPAEPGKPFYMLLLGSDSREGSGTSSRADESGDSQRSDVMILARVDASNREVTLVSIPRDTRYTLEDGSVVKINEAYNLGGAAASIKAVSTVTGTPINHYAEVHFSEFQELVDKVGGITVDVPVEISYKDALTGETVSLQPGVQTLNGQQAQIFARARHEYGDNQEAKRQSNIRQILTAIVEKVLQKPAMELPGAILDLAQSVGTDMNTPDIVSLALSFSGDPGGMTLYSCTGPSNGDFDEAQNGLWLCYENPEGWATLMAAVDAGEDPGELDVESTAIIPASSDASA</sequence>
<reference evidence="4 5" key="1">
    <citation type="journal article" date="2018" name="Elife">
        <title>Discovery and characterization of a prevalent human gut bacterial enzyme sufficient for the inactivation of a family of plant toxins.</title>
        <authorList>
            <person name="Koppel N."/>
            <person name="Bisanz J.E."/>
            <person name="Pandelia M.E."/>
            <person name="Turnbaugh P.J."/>
            <person name="Balskus E.P."/>
        </authorList>
    </citation>
    <scope>NUCLEOTIDE SEQUENCE [LARGE SCALE GENOMIC DNA]</scope>
    <source>
        <strain evidence="4 5">FAA1-1-60AUCSF</strain>
    </source>
</reference>
<comment type="caution">
    <text evidence="4">The sequence shown here is derived from an EMBL/GenBank/DDBJ whole genome shotgun (WGS) entry which is preliminary data.</text>
</comment>
<feature type="transmembrane region" description="Helical" evidence="2">
    <location>
        <begin position="42"/>
        <end position="63"/>
    </location>
</feature>